<dbReference type="GO" id="GO:0008270">
    <property type="term" value="F:zinc ion binding"/>
    <property type="evidence" value="ECO:0007669"/>
    <property type="project" value="UniProtKB-KW"/>
</dbReference>
<accession>A0A074JE00</accession>
<dbReference type="Proteomes" id="UP000027471">
    <property type="component" value="Unassembled WGS sequence"/>
</dbReference>
<dbReference type="Pfam" id="PF01258">
    <property type="entry name" value="zf-dskA_traR"/>
    <property type="match status" value="1"/>
</dbReference>
<evidence type="ECO:0000259" key="4">
    <source>
        <dbReference type="Pfam" id="PF01258"/>
    </source>
</evidence>
<keyword evidence="2" id="KW-0863">Zinc-finger</keyword>
<evidence type="ECO:0000256" key="1">
    <source>
        <dbReference type="ARBA" id="ARBA00022723"/>
    </source>
</evidence>
<dbReference type="RefSeq" id="WP_038132532.1">
    <property type="nucleotide sequence ID" value="NZ_AUNB01000062.1"/>
</dbReference>
<evidence type="ECO:0000256" key="3">
    <source>
        <dbReference type="ARBA" id="ARBA00022833"/>
    </source>
</evidence>
<dbReference type="InterPro" id="IPR000962">
    <property type="entry name" value="Znf_DskA_TraR"/>
</dbReference>
<keyword evidence="1" id="KW-0479">Metal-binding</keyword>
<dbReference type="AlphaFoldDB" id="A0A074JE00"/>
<proteinExistence type="predicted"/>
<keyword evidence="3" id="KW-0862">Zinc</keyword>
<name>A0A074JE00_9RHOB</name>
<comment type="caution">
    <text evidence="5">The sequence shown here is derived from an EMBL/GenBank/DDBJ whole genome shotgun (WGS) entry which is preliminary data.</text>
</comment>
<sequence>MLLEVSKPLVENLLAKQDKDLFTVSDVFDYPLPDAPDANFNLVVCESCGEVVAENKVHLKDGKALCLPCSGYRA</sequence>
<feature type="domain" description="Zinc finger DksA/TraR C4-type" evidence="4">
    <location>
        <begin position="45"/>
        <end position="69"/>
    </location>
</feature>
<evidence type="ECO:0000313" key="5">
    <source>
        <dbReference type="EMBL" id="KEO53818.1"/>
    </source>
</evidence>
<gene>
    <name evidence="5" type="ORF">DT23_06520</name>
</gene>
<keyword evidence="6" id="KW-1185">Reference proteome</keyword>
<dbReference type="EMBL" id="AUNB01000062">
    <property type="protein sequence ID" value="KEO53818.1"/>
    <property type="molecule type" value="Genomic_DNA"/>
</dbReference>
<evidence type="ECO:0000256" key="2">
    <source>
        <dbReference type="ARBA" id="ARBA00022771"/>
    </source>
</evidence>
<reference evidence="5 6" key="1">
    <citation type="journal article" date="2015" name="Antonie Van Leeuwenhoek">
        <title>Thioclava indica sp. nov., isolated from surface seawater of the Indian Ocean.</title>
        <authorList>
            <person name="Liu Y."/>
            <person name="Lai Q."/>
            <person name="Du J."/>
            <person name="Xu H."/>
            <person name="Jiang L."/>
            <person name="Shao Z."/>
        </authorList>
    </citation>
    <scope>NUCLEOTIDE SEQUENCE [LARGE SCALE GENOMIC DNA]</scope>
    <source>
        <strain evidence="5 6">DT23-4</strain>
    </source>
</reference>
<dbReference type="STRING" id="1353528.DT23_06520"/>
<protein>
    <recommendedName>
        <fullName evidence="4">Zinc finger DksA/TraR C4-type domain-containing protein</fullName>
    </recommendedName>
</protein>
<organism evidence="5 6">
    <name type="scientific">Thioclava indica</name>
    <dbReference type="NCBI Taxonomy" id="1353528"/>
    <lineage>
        <taxon>Bacteria</taxon>
        <taxon>Pseudomonadati</taxon>
        <taxon>Pseudomonadota</taxon>
        <taxon>Alphaproteobacteria</taxon>
        <taxon>Rhodobacterales</taxon>
        <taxon>Paracoccaceae</taxon>
        <taxon>Thioclava</taxon>
    </lineage>
</organism>
<evidence type="ECO:0000313" key="6">
    <source>
        <dbReference type="Proteomes" id="UP000027471"/>
    </source>
</evidence>